<evidence type="ECO:0000313" key="2">
    <source>
        <dbReference type="Proteomes" id="UP000679307"/>
    </source>
</evidence>
<proteinExistence type="predicted"/>
<dbReference type="Pfam" id="PF06224">
    <property type="entry name" value="AlkZ-like"/>
    <property type="match status" value="1"/>
</dbReference>
<dbReference type="PANTHER" id="PTHR30528">
    <property type="entry name" value="CYTOPLASMIC PROTEIN"/>
    <property type="match status" value="1"/>
</dbReference>
<reference evidence="1 2" key="1">
    <citation type="submission" date="2021-05" db="EMBL/GenBank/DDBJ databases">
        <title>Complete genome of Nocardioides aquaticus KCTC 9944T isolated from meromictic and hypersaline Ekho Lake, Antarctica.</title>
        <authorList>
            <person name="Hwang K."/>
            <person name="Kim K.M."/>
            <person name="Choe H."/>
        </authorList>
    </citation>
    <scope>NUCLEOTIDE SEQUENCE [LARGE SCALE GENOMIC DNA]</scope>
    <source>
        <strain evidence="1 2">KCTC 9944</strain>
    </source>
</reference>
<sequence length="383" mass="41848">MPARAADAADAPAHRLTRAGARRLAVRAQLLTADRPTDLLDVVRHLTVVQLDPTAAVAPSADVVLWSRLGGSYAPADLRDALDAGSLVELHMMARPAEDVALLRAEMAAWPGEDTPTSSWPSELRDWVAANGGCRQEILALLRAEGPLPVPELPDTCVRPWRSSGWNHGRDRVRLLELMVARGEVAVVGREGRDKVYDLAERVYPDDPVVPLAEAEAERDRRRLAALGIARPGRLVVPGEPGSVGEAGEPAVVEGVRGRWRVDPALLTDVDDEVPGRTALLSPLDRLVVDRKRAAELFAFDFALEMYKPVAARRWGYWALPVLHHEELVGKVDASAEASEGVLRVDAVHEDAPWSPAVREAVDRELDALATWLGLEVLRLDRR</sequence>
<protein>
    <recommendedName>
        <fullName evidence="3">Winged helix-turn-helix domain-containing protein</fullName>
    </recommendedName>
</protein>
<name>A0ABX8EHM2_9ACTN</name>
<evidence type="ECO:0000313" key="1">
    <source>
        <dbReference type="EMBL" id="QVT79400.1"/>
    </source>
</evidence>
<dbReference type="EMBL" id="CP075371">
    <property type="protein sequence ID" value="QVT79400.1"/>
    <property type="molecule type" value="Genomic_DNA"/>
</dbReference>
<accession>A0ABX8EHM2</accession>
<dbReference type="InterPro" id="IPR009351">
    <property type="entry name" value="AlkZ-like"/>
</dbReference>
<dbReference type="Proteomes" id="UP000679307">
    <property type="component" value="Chromosome"/>
</dbReference>
<evidence type="ECO:0008006" key="3">
    <source>
        <dbReference type="Google" id="ProtNLM"/>
    </source>
</evidence>
<keyword evidence="2" id="KW-1185">Reference proteome</keyword>
<dbReference type="PANTHER" id="PTHR30528:SF0">
    <property type="entry name" value="CYTOPLASMIC PROTEIN"/>
    <property type="match status" value="1"/>
</dbReference>
<gene>
    <name evidence="1" type="ORF">ENKNEFLB_01781</name>
</gene>
<organism evidence="1 2">
    <name type="scientific">Nocardioides aquaticus</name>
    <dbReference type="NCBI Taxonomy" id="160826"/>
    <lineage>
        <taxon>Bacteria</taxon>
        <taxon>Bacillati</taxon>
        <taxon>Actinomycetota</taxon>
        <taxon>Actinomycetes</taxon>
        <taxon>Propionibacteriales</taxon>
        <taxon>Nocardioidaceae</taxon>
        <taxon>Nocardioides</taxon>
    </lineage>
</organism>
<dbReference type="RefSeq" id="WP_214058868.1">
    <property type="nucleotide sequence ID" value="NZ_CP075371.1"/>
</dbReference>